<comment type="caution">
    <text evidence="14">The sequence shown here is derived from an EMBL/GenBank/DDBJ whole genome shotgun (WGS) entry which is preliminary data.</text>
</comment>
<dbReference type="Gene3D" id="1.50.10.10">
    <property type="match status" value="1"/>
</dbReference>
<dbReference type="AlphaFoldDB" id="A0A1A6C3P7"/>
<keyword evidence="14" id="KW-0808">Transferase</keyword>
<dbReference type="Pfam" id="PF00723">
    <property type="entry name" value="Glyco_hydro_15"/>
    <property type="match status" value="1"/>
</dbReference>
<reference evidence="14 15" key="1">
    <citation type="journal article" date="2014" name="Genome Announc.">
        <title>Draft Genome Sequence of the Iron-Oxidizing, Acidophilic, and Halotolerant 'Thiobacillus prosperus' Type Strain DSM 5130.</title>
        <authorList>
            <person name="Ossandon F.J."/>
            <person name="Cardenas J.P."/>
            <person name="Corbett M."/>
            <person name="Quatrini R."/>
            <person name="Holmes D.S."/>
            <person name="Watkin E."/>
        </authorList>
    </citation>
    <scope>NUCLEOTIDE SEQUENCE [LARGE SCALE GENOMIC DNA]</scope>
    <source>
        <strain evidence="14 15">DSM 5130</strain>
    </source>
</reference>
<evidence type="ECO:0000256" key="5">
    <source>
        <dbReference type="ARBA" id="ARBA00022553"/>
    </source>
</evidence>
<organism evidence="14 15">
    <name type="scientific">Acidihalobacter prosperus</name>
    <dbReference type="NCBI Taxonomy" id="160660"/>
    <lineage>
        <taxon>Bacteria</taxon>
        <taxon>Pseudomonadati</taxon>
        <taxon>Pseudomonadota</taxon>
        <taxon>Gammaproteobacteria</taxon>
        <taxon>Chromatiales</taxon>
        <taxon>Ectothiorhodospiraceae</taxon>
        <taxon>Acidihalobacter</taxon>
    </lineage>
</organism>
<dbReference type="InterPro" id="IPR011613">
    <property type="entry name" value="GH15-like"/>
</dbReference>
<keyword evidence="8" id="KW-0472">Membrane</keyword>
<keyword evidence="4" id="KW-1003">Cell membrane</keyword>
<evidence type="ECO:0000256" key="6">
    <source>
        <dbReference type="ARBA" id="ARBA00022600"/>
    </source>
</evidence>
<dbReference type="SUPFAM" id="SSF48208">
    <property type="entry name" value="Six-hairpin glycosidases"/>
    <property type="match status" value="1"/>
</dbReference>
<dbReference type="InterPro" id="IPR008734">
    <property type="entry name" value="PHK_A/B_su"/>
</dbReference>
<evidence type="ECO:0000256" key="9">
    <source>
        <dbReference type="ARBA" id="ARBA00023277"/>
    </source>
</evidence>
<evidence type="ECO:0000256" key="10">
    <source>
        <dbReference type="ARBA" id="ARBA00023288"/>
    </source>
</evidence>
<feature type="domain" description="GH15-like" evidence="12">
    <location>
        <begin position="8"/>
        <end position="818"/>
    </location>
</feature>
<feature type="domain" description="Phosphorylase b kinase regulatory subunit alpha/beta C-terminal" evidence="13">
    <location>
        <begin position="835"/>
        <end position="1063"/>
    </location>
</feature>
<dbReference type="Proteomes" id="UP000029273">
    <property type="component" value="Unassembled WGS sequence"/>
</dbReference>
<dbReference type="GO" id="GO:0005964">
    <property type="term" value="C:phosphorylase kinase complex"/>
    <property type="evidence" value="ECO:0007669"/>
    <property type="project" value="TreeGrafter"/>
</dbReference>
<evidence type="ECO:0000256" key="7">
    <source>
        <dbReference type="ARBA" id="ARBA00022860"/>
    </source>
</evidence>
<keyword evidence="6" id="KW-0321">Glycogen metabolism</keyword>
<evidence type="ECO:0000259" key="12">
    <source>
        <dbReference type="Pfam" id="PF00723"/>
    </source>
</evidence>
<evidence type="ECO:0000256" key="3">
    <source>
        <dbReference type="ARBA" id="ARBA00007128"/>
    </source>
</evidence>
<evidence type="ECO:0000256" key="8">
    <source>
        <dbReference type="ARBA" id="ARBA00023136"/>
    </source>
</evidence>
<evidence type="ECO:0000256" key="2">
    <source>
        <dbReference type="ARBA" id="ARBA00005131"/>
    </source>
</evidence>
<keyword evidence="9" id="KW-0119">Carbohydrate metabolism</keyword>
<dbReference type="PANTHER" id="PTHR10749">
    <property type="entry name" value="PHOSPHORYLASE B KINASE REGULATORY SUBUNIT"/>
    <property type="match status" value="1"/>
</dbReference>
<keyword evidence="15" id="KW-1185">Reference proteome</keyword>
<comment type="pathway">
    <text evidence="2">Glycan biosynthesis; glycogen metabolism.</text>
</comment>
<dbReference type="InterPro" id="IPR045583">
    <property type="entry name" value="KPBA/B_C"/>
</dbReference>
<dbReference type="STRING" id="160660.BJI67_02245"/>
<keyword evidence="14" id="KW-0418">Kinase</keyword>
<keyword evidence="10" id="KW-0449">Lipoprotein</keyword>
<keyword evidence="11" id="KW-0636">Prenylation</keyword>
<dbReference type="OrthoDB" id="6091662at2"/>
<dbReference type="InterPro" id="IPR012341">
    <property type="entry name" value="6hp_glycosidase-like_sf"/>
</dbReference>
<evidence type="ECO:0000256" key="1">
    <source>
        <dbReference type="ARBA" id="ARBA00004342"/>
    </source>
</evidence>
<dbReference type="GO" id="GO:0016301">
    <property type="term" value="F:kinase activity"/>
    <property type="evidence" value="ECO:0007669"/>
    <property type="project" value="UniProtKB-KW"/>
</dbReference>
<dbReference type="UniPathway" id="UPA00163"/>
<evidence type="ECO:0000313" key="14">
    <source>
        <dbReference type="EMBL" id="OBS09183.1"/>
    </source>
</evidence>
<proteinExistence type="inferred from homology"/>
<dbReference type="PANTHER" id="PTHR10749:SF7">
    <property type="entry name" value="PHOSPHORYLASE B KINASE REGULATORY SUBUNIT ALPHA-RELATED"/>
    <property type="match status" value="1"/>
</dbReference>
<dbReference type="GO" id="GO:0005516">
    <property type="term" value="F:calmodulin binding"/>
    <property type="evidence" value="ECO:0007669"/>
    <property type="project" value="UniProtKB-KW"/>
</dbReference>
<dbReference type="GO" id="GO:0005886">
    <property type="term" value="C:plasma membrane"/>
    <property type="evidence" value="ECO:0007669"/>
    <property type="project" value="UniProtKB-SubCell"/>
</dbReference>
<dbReference type="FunFam" id="1.50.10.10:FF:000004">
    <property type="entry name" value="Phosphorylase b kinase regulatory subunit"/>
    <property type="match status" value="1"/>
</dbReference>
<comment type="subcellular location">
    <subcellularLocation>
        <location evidence="1">Cell membrane</location>
        <topology evidence="1">Lipid-anchor</topology>
        <orientation evidence="1">Cytoplasmic side</orientation>
    </subcellularLocation>
</comment>
<evidence type="ECO:0000256" key="4">
    <source>
        <dbReference type="ARBA" id="ARBA00022475"/>
    </source>
</evidence>
<sequence length="1068" mass="120386">MNQRALDRLDTYYEQVTRIILSRQHPITGLLPASTAVTAHGDYTDAWVRDNVYSILAAWGVGLAYRRLDESGGRTVLLEQSVVKLMRGLLTAMMRQAPKVERFKQTLDPLDALHAKYDTETGDAVVGDDEWGHLQLDATSLFLLMLAQMTASGLRIVFTIDEVNFVQNLVHYIGRAYRTPDYGIWERGNKINHGIAEVNSSSVGMAKAALEAMNGFNLFGPGGGQASVVHVVPDEIARARITLESMLPKESLSKEVDAATLSVIGYPAFAVEDRVLVEDTVADVVGKLQGEYGCARFLRDGHQTVIEDPTRLHYEPEEMLQFEHIECEWPLFFTYLLLYHLNRGDEGMARSYRERLETLLIDRDGERLLPELYRVPVGLIEAEKADPHSQRRMPNENVPLVWAQSLYILGALIQDGLLDVSDIDPLGRRLRIGRQRGRRVQFALLAESPAVKARLEEQGIRSETLDEVAPVQVHDAESLAEAYCQLGRNPRLGLSGRPLRHLRGLATSLVYTFEGRRMVFQPQFMNRHDFYLALDNVLLVERLKMELAYVSRQWDAPGRPLVVMVVKERMLGEKGSRALLQFMEACREGKVDDTPVQLGRLAGFLPTTGRERIDMLHGYRFPDEPDEIGDRPCFALLPAPGSVPATTADYPTTSQKPTDEALVQTATHTGDLLIQFAALLELEARHGLDFDTGLQDMRGRPARVGDLLEEVYLRACEARHWRLIRLSANALGKHDIDLEGAATDLVVRQKAFSVSRSYNRHSTFRRPVGADEILRTIREFNADDPRAQILTQELILNLGLMVRSHPELLENMSLIRAGQLLQLIAVRQRSAGQPAISDTLDVLMDMEPHEFAGALRDVLQHYHAAQDAMQQLERMHVSVDSSGMTRVRFDAGIDPDNSDAGDWHQWRAIQGSLGLYPEDYFEGVWDIVNQSRGLVIGDQWNPKRRLDHKLCADMTRGERQFQDRVEHILNKTPAPDARQLYTEALRVLMLVMWKNPGLRIDDTLYLDVIIGHAVRLAWEQAHPDQQSLYDEQRATAWKDFYLSPPSAVANHVMDALAFLLNGSARQSA</sequence>
<dbReference type="Pfam" id="PF19292">
    <property type="entry name" value="KPBB_C"/>
    <property type="match status" value="1"/>
</dbReference>
<name>A0A1A6C3P7_9GAMM</name>
<gene>
    <name evidence="14" type="ORF">Thpro_021511</name>
</gene>
<evidence type="ECO:0000259" key="13">
    <source>
        <dbReference type="Pfam" id="PF19292"/>
    </source>
</evidence>
<protein>
    <submittedName>
        <fullName evidence="14">Phosphorylase kinase alpha subunit</fullName>
    </submittedName>
</protein>
<evidence type="ECO:0000313" key="15">
    <source>
        <dbReference type="Proteomes" id="UP000029273"/>
    </source>
</evidence>
<accession>A0A1A6C3P7</accession>
<dbReference type="GO" id="GO:0005977">
    <property type="term" value="P:glycogen metabolic process"/>
    <property type="evidence" value="ECO:0007669"/>
    <property type="project" value="UniProtKB-UniPathway"/>
</dbReference>
<evidence type="ECO:0000256" key="11">
    <source>
        <dbReference type="ARBA" id="ARBA00023289"/>
    </source>
</evidence>
<keyword evidence="5" id="KW-0597">Phosphoprotein</keyword>
<dbReference type="InterPro" id="IPR008928">
    <property type="entry name" value="6-hairpin_glycosidase_sf"/>
</dbReference>
<comment type="similarity">
    <text evidence="3">Belongs to the phosphorylase b kinase regulatory chain family.</text>
</comment>
<keyword evidence="7" id="KW-0112">Calmodulin-binding</keyword>
<dbReference type="EMBL" id="JQSG02000003">
    <property type="protein sequence ID" value="OBS09183.1"/>
    <property type="molecule type" value="Genomic_DNA"/>
</dbReference>
<dbReference type="RefSeq" id="WP_065089452.1">
    <property type="nucleotide sequence ID" value="NZ_JQSG02000003.1"/>
</dbReference>